<organism evidence="2 3">
    <name type="scientific">Zostera marina</name>
    <name type="common">Eelgrass</name>
    <dbReference type="NCBI Taxonomy" id="29655"/>
    <lineage>
        <taxon>Eukaryota</taxon>
        <taxon>Viridiplantae</taxon>
        <taxon>Streptophyta</taxon>
        <taxon>Embryophyta</taxon>
        <taxon>Tracheophyta</taxon>
        <taxon>Spermatophyta</taxon>
        <taxon>Magnoliopsida</taxon>
        <taxon>Liliopsida</taxon>
        <taxon>Zosteraceae</taxon>
        <taxon>Zostera</taxon>
    </lineage>
</organism>
<dbReference type="Proteomes" id="UP000036987">
    <property type="component" value="Unassembled WGS sequence"/>
</dbReference>
<dbReference type="Pfam" id="PF03140">
    <property type="entry name" value="DUF247"/>
    <property type="match status" value="1"/>
</dbReference>
<feature type="transmembrane region" description="Helical" evidence="1">
    <location>
        <begin position="443"/>
        <end position="463"/>
    </location>
</feature>
<proteinExistence type="predicted"/>
<keyword evidence="1" id="KW-0812">Transmembrane</keyword>
<name>A0A0K9PNA6_ZOSMR</name>
<dbReference type="PANTHER" id="PTHR31170">
    <property type="entry name" value="BNAC04G53230D PROTEIN"/>
    <property type="match status" value="1"/>
</dbReference>
<keyword evidence="1" id="KW-0472">Membrane</keyword>
<keyword evidence="3" id="KW-1185">Reference proteome</keyword>
<evidence type="ECO:0000313" key="2">
    <source>
        <dbReference type="EMBL" id="KMZ69695.1"/>
    </source>
</evidence>
<dbReference type="PANTHER" id="PTHR31170:SF25">
    <property type="entry name" value="BNAA09G04570D PROTEIN"/>
    <property type="match status" value="1"/>
</dbReference>
<evidence type="ECO:0000256" key="1">
    <source>
        <dbReference type="SAM" id="Phobius"/>
    </source>
</evidence>
<dbReference type="AlphaFoldDB" id="A0A0K9PNA6"/>
<dbReference type="EMBL" id="LFYR01000756">
    <property type="protein sequence ID" value="KMZ69695.1"/>
    <property type="molecule type" value="Genomic_DNA"/>
</dbReference>
<keyword evidence="1" id="KW-1133">Transmembrane helix</keyword>
<dbReference type="InterPro" id="IPR004158">
    <property type="entry name" value="DUF247_pln"/>
</dbReference>
<sequence>MLGSDSKQDDVAEKDDQKLISNLAKKMNSYQTVSISYRIYRRKRNYHSSENPDHQSKTPYLVSIGPYNHGNSNLRYMRSMKLKCLKFLTKNSWSRFPTLLQDFNAIDRDARRFYGEAEASEIKTKMKGKKFTNILILDGFFIICYMLSKLDQKVTEDNPFSGCEKMWMTNLINQDLLFTDNQIPFKVIKIIWKWLDSSNLYEDLIEVMYKCFMVGYSPISNAKKETANSKDIHHILDLYHHFIMHEDGPKPSDKQMDSPSMIHIDIPNENHDDTERDYTYYFDSIKPIPTATELEMIGMKFKLRKQGECSSPLDVKFDKKQGILEIPMIQMTHSWKAVLQNVIDFEELTDGVGTHAIGYVYLMFCLVKNVEDVRILCRKGIIQNKIGTEDDMAKFFIDLWRKSNGFITIFPRKYLFDDINAYHQSILNFWMTSLINAFKNNPLIFVSVIGAIIFFSSELIQFIHTLKSLFKGKP</sequence>
<protein>
    <submittedName>
        <fullName evidence="2">Uncharacterized protein</fullName>
    </submittedName>
</protein>
<dbReference type="OrthoDB" id="591587at2759"/>
<accession>A0A0K9PNA6</accession>
<comment type="caution">
    <text evidence="2">The sequence shown here is derived from an EMBL/GenBank/DDBJ whole genome shotgun (WGS) entry which is preliminary data.</text>
</comment>
<gene>
    <name evidence="2" type="ORF">ZOSMA_209G00300</name>
</gene>
<evidence type="ECO:0000313" key="3">
    <source>
        <dbReference type="Proteomes" id="UP000036987"/>
    </source>
</evidence>
<reference evidence="3" key="1">
    <citation type="journal article" date="2016" name="Nature">
        <title>The genome of the seagrass Zostera marina reveals angiosperm adaptation to the sea.</title>
        <authorList>
            <person name="Olsen J.L."/>
            <person name="Rouze P."/>
            <person name="Verhelst B."/>
            <person name="Lin Y.-C."/>
            <person name="Bayer T."/>
            <person name="Collen J."/>
            <person name="Dattolo E."/>
            <person name="De Paoli E."/>
            <person name="Dittami S."/>
            <person name="Maumus F."/>
            <person name="Michel G."/>
            <person name="Kersting A."/>
            <person name="Lauritano C."/>
            <person name="Lohaus R."/>
            <person name="Toepel M."/>
            <person name="Tonon T."/>
            <person name="Vanneste K."/>
            <person name="Amirebrahimi M."/>
            <person name="Brakel J."/>
            <person name="Bostroem C."/>
            <person name="Chovatia M."/>
            <person name="Grimwood J."/>
            <person name="Jenkins J.W."/>
            <person name="Jueterbock A."/>
            <person name="Mraz A."/>
            <person name="Stam W.T."/>
            <person name="Tice H."/>
            <person name="Bornberg-Bauer E."/>
            <person name="Green P.J."/>
            <person name="Pearson G.A."/>
            <person name="Procaccini G."/>
            <person name="Duarte C.M."/>
            <person name="Schmutz J."/>
            <person name="Reusch T.B.H."/>
            <person name="Van de Peer Y."/>
        </authorList>
    </citation>
    <scope>NUCLEOTIDE SEQUENCE [LARGE SCALE GENOMIC DNA]</scope>
    <source>
        <strain evidence="3">cv. Finnish</strain>
    </source>
</reference>